<gene>
    <name evidence="1" type="ORF">MRB53_021637</name>
</gene>
<protein>
    <submittedName>
        <fullName evidence="1">Uncharacterized protein</fullName>
    </submittedName>
</protein>
<dbReference type="EMBL" id="CM056814">
    <property type="protein sequence ID" value="KAJ8628330.1"/>
    <property type="molecule type" value="Genomic_DNA"/>
</dbReference>
<sequence length="397" mass="44664">MLGGVLEGLSLNEKSHALYLYPWALVSLVRKKNSGSSSGQIPYYIPAISLYDFADPNEIPGKDCPFAIDGERYYFTKQVHRDASGKRSKRKAGEQGAYWKSTSTDIAITDLNGKRIGYVRKYTLYEDKDDKRSANWYMEEYRVHDAHELVDPYVLCKIYDKDSSCPKFTETSIQALTKRIIESQHGSHPDQTNSLFDNRNQSQTHFDGSNSHEDTMLQPPSEKSPPESILPTSDNKVFPMLHGLSNEFSMSPDPSGNLNPPESIRPIPRPPGPPDYSYGFSTSHGASGNQNHPASIPSIPWNSKPMNQFQTQSDNSNFVEDHIMQPTFPTSEDLLSELDRPIPSPLDSYSNEYRYMTDGISNGPSMTHSLPGNPNAVDGEESSLDCFSDQLWNRWNF</sequence>
<dbReference type="Proteomes" id="UP001234297">
    <property type="component" value="Chromosome 6"/>
</dbReference>
<evidence type="ECO:0000313" key="1">
    <source>
        <dbReference type="EMBL" id="KAJ8628330.1"/>
    </source>
</evidence>
<comment type="caution">
    <text evidence="1">The sequence shown here is derived from an EMBL/GenBank/DDBJ whole genome shotgun (WGS) entry which is preliminary data.</text>
</comment>
<reference evidence="1 2" key="1">
    <citation type="journal article" date="2022" name="Hortic Res">
        <title>A haplotype resolved chromosomal level avocado genome allows analysis of novel avocado genes.</title>
        <authorList>
            <person name="Nath O."/>
            <person name="Fletcher S.J."/>
            <person name="Hayward A."/>
            <person name="Shaw L.M."/>
            <person name="Masouleh A.K."/>
            <person name="Furtado A."/>
            <person name="Henry R.J."/>
            <person name="Mitter N."/>
        </authorList>
    </citation>
    <scope>NUCLEOTIDE SEQUENCE [LARGE SCALE GENOMIC DNA]</scope>
    <source>
        <strain evidence="2">cv. Hass</strain>
    </source>
</reference>
<accession>A0ACC2L4S8</accession>
<name>A0ACC2L4S8_PERAE</name>
<keyword evidence="2" id="KW-1185">Reference proteome</keyword>
<proteinExistence type="predicted"/>
<organism evidence="1 2">
    <name type="scientific">Persea americana</name>
    <name type="common">Avocado</name>
    <dbReference type="NCBI Taxonomy" id="3435"/>
    <lineage>
        <taxon>Eukaryota</taxon>
        <taxon>Viridiplantae</taxon>
        <taxon>Streptophyta</taxon>
        <taxon>Embryophyta</taxon>
        <taxon>Tracheophyta</taxon>
        <taxon>Spermatophyta</taxon>
        <taxon>Magnoliopsida</taxon>
        <taxon>Magnoliidae</taxon>
        <taxon>Laurales</taxon>
        <taxon>Lauraceae</taxon>
        <taxon>Persea</taxon>
    </lineage>
</organism>
<evidence type="ECO:0000313" key="2">
    <source>
        <dbReference type="Proteomes" id="UP001234297"/>
    </source>
</evidence>